<accession>A0AAW1CNS9</accession>
<dbReference type="EMBL" id="JAPXFL010000012">
    <property type="protein sequence ID" value="KAK9498453.1"/>
    <property type="molecule type" value="Genomic_DNA"/>
</dbReference>
<evidence type="ECO:0000256" key="1">
    <source>
        <dbReference type="SAM" id="MobiDB-lite"/>
    </source>
</evidence>
<feature type="compositionally biased region" description="Polar residues" evidence="1">
    <location>
        <begin position="167"/>
        <end position="179"/>
    </location>
</feature>
<keyword evidence="3" id="KW-1185">Reference proteome</keyword>
<dbReference type="AlphaFoldDB" id="A0AAW1CNS9"/>
<dbReference type="GO" id="GO:0048598">
    <property type="term" value="P:embryonic morphogenesis"/>
    <property type="evidence" value="ECO:0007669"/>
    <property type="project" value="InterPro"/>
</dbReference>
<feature type="region of interest" description="Disordered" evidence="1">
    <location>
        <begin position="94"/>
        <end position="114"/>
    </location>
</feature>
<feature type="region of interest" description="Disordered" evidence="1">
    <location>
        <begin position="159"/>
        <end position="182"/>
    </location>
</feature>
<evidence type="ECO:0008006" key="4">
    <source>
        <dbReference type="Google" id="ProtNLM"/>
    </source>
</evidence>
<comment type="caution">
    <text evidence="2">The sequence shown here is derived from an EMBL/GenBank/DDBJ whole genome shotgun (WGS) entry which is preliminary data.</text>
</comment>
<name>A0AAW1CNS9_9HEMI</name>
<dbReference type="Proteomes" id="UP001461498">
    <property type="component" value="Unassembled WGS sequence"/>
</dbReference>
<evidence type="ECO:0000313" key="2">
    <source>
        <dbReference type="EMBL" id="KAK9498453.1"/>
    </source>
</evidence>
<dbReference type="Pfam" id="PF15323">
    <property type="entry name" value="Ashwin"/>
    <property type="match status" value="1"/>
</dbReference>
<protein>
    <recommendedName>
        <fullName evidence="4">Ashwin</fullName>
    </recommendedName>
</protein>
<dbReference type="GO" id="GO:0072669">
    <property type="term" value="C:tRNA-splicing ligase complex"/>
    <property type="evidence" value="ECO:0007669"/>
    <property type="project" value="InterPro"/>
</dbReference>
<proteinExistence type="predicted"/>
<gene>
    <name evidence="2" type="ORF">O3M35_003088</name>
</gene>
<dbReference type="InterPro" id="IPR024887">
    <property type="entry name" value="Ashwin"/>
</dbReference>
<sequence>MTVEQLCEILRACCVKNDLTTYSKSDLIELFKRVALPLPQREYSGNSWREKLLTKRQKRKSTEQTNRIKINKLNSNVKRFCTIKDSVKTTPKISTTNTPIDSSNTNRLKPPIDSNNYTKKVLKLSLSNTTTKSELNKIVIEKKGAKVEVTKNDKKHVVATPEKAGKSLSSNNDKQSVSNGKHKRIVIDFSDSSTTSTKTPKLVNLKRSSQDEVCDLYSIIFSLIKQYNYIIQ</sequence>
<evidence type="ECO:0000313" key="3">
    <source>
        <dbReference type="Proteomes" id="UP001461498"/>
    </source>
</evidence>
<organism evidence="2 3">
    <name type="scientific">Rhynocoris fuscipes</name>
    <dbReference type="NCBI Taxonomy" id="488301"/>
    <lineage>
        <taxon>Eukaryota</taxon>
        <taxon>Metazoa</taxon>
        <taxon>Ecdysozoa</taxon>
        <taxon>Arthropoda</taxon>
        <taxon>Hexapoda</taxon>
        <taxon>Insecta</taxon>
        <taxon>Pterygota</taxon>
        <taxon>Neoptera</taxon>
        <taxon>Paraneoptera</taxon>
        <taxon>Hemiptera</taxon>
        <taxon>Heteroptera</taxon>
        <taxon>Panheteroptera</taxon>
        <taxon>Cimicomorpha</taxon>
        <taxon>Reduviidae</taxon>
        <taxon>Harpactorinae</taxon>
        <taxon>Harpactorini</taxon>
        <taxon>Rhynocoris</taxon>
    </lineage>
</organism>
<reference evidence="2 3" key="1">
    <citation type="submission" date="2022-12" db="EMBL/GenBank/DDBJ databases">
        <title>Chromosome-level genome assembly of true bugs.</title>
        <authorList>
            <person name="Ma L."/>
            <person name="Li H."/>
        </authorList>
    </citation>
    <scope>NUCLEOTIDE SEQUENCE [LARGE SCALE GENOMIC DNA]</scope>
    <source>
        <strain evidence="2">Lab_2022b</strain>
    </source>
</reference>